<name>A0ABS5QIZ7_9PROT</name>
<dbReference type="InterPro" id="IPR014910">
    <property type="entry name" value="YdhR"/>
</dbReference>
<protein>
    <submittedName>
        <fullName evidence="1">YdhR family protein</fullName>
    </submittedName>
</protein>
<reference evidence="1 2" key="1">
    <citation type="submission" date="2021-05" db="EMBL/GenBank/DDBJ databases">
        <title>Roseococcus sp. XZZS9, whole genome shotgun sequencing project.</title>
        <authorList>
            <person name="Zhao G."/>
            <person name="Shen L."/>
        </authorList>
    </citation>
    <scope>NUCLEOTIDE SEQUENCE [LARGE SCALE GENOMIC DNA]</scope>
    <source>
        <strain evidence="1 2">XZZS9</strain>
    </source>
</reference>
<dbReference type="PANTHER" id="PTHR39169:SF1">
    <property type="entry name" value="MONOOXYGENASE YDHR-RELATED"/>
    <property type="match status" value="1"/>
</dbReference>
<dbReference type="InterPro" id="IPR011008">
    <property type="entry name" value="Dimeric_a/b-barrel"/>
</dbReference>
<dbReference type="EMBL" id="JAHCDA010000006">
    <property type="protein sequence ID" value="MBS7813660.1"/>
    <property type="molecule type" value="Genomic_DNA"/>
</dbReference>
<dbReference type="Pfam" id="PF08803">
    <property type="entry name" value="ydhR"/>
    <property type="match status" value="1"/>
</dbReference>
<dbReference type="PANTHER" id="PTHR39169">
    <property type="match status" value="1"/>
</dbReference>
<sequence length="106" mass="11272">MPAILQVNYRPSAAQQQLPAAARHASAERINALPGFRWKIWIGSAENGLRGGIYLFDDAASAKSWSDQVSKALTEAGGTELTARIFEVNDELSALTHAPLGAVPVA</sequence>
<accession>A0ABS5QIZ7</accession>
<dbReference type="SUPFAM" id="SSF54909">
    <property type="entry name" value="Dimeric alpha+beta barrel"/>
    <property type="match status" value="1"/>
</dbReference>
<proteinExistence type="predicted"/>
<organism evidence="1 2">
    <name type="scientific">Roseococcus pinisoli</name>
    <dbReference type="NCBI Taxonomy" id="2835040"/>
    <lineage>
        <taxon>Bacteria</taxon>
        <taxon>Pseudomonadati</taxon>
        <taxon>Pseudomonadota</taxon>
        <taxon>Alphaproteobacteria</taxon>
        <taxon>Acetobacterales</taxon>
        <taxon>Roseomonadaceae</taxon>
        <taxon>Roseococcus</taxon>
    </lineage>
</organism>
<keyword evidence="2" id="KW-1185">Reference proteome</keyword>
<evidence type="ECO:0000313" key="1">
    <source>
        <dbReference type="EMBL" id="MBS7813660.1"/>
    </source>
</evidence>
<comment type="caution">
    <text evidence="1">The sequence shown here is derived from an EMBL/GenBank/DDBJ whole genome shotgun (WGS) entry which is preliminary data.</text>
</comment>
<dbReference type="Gene3D" id="3.30.70.100">
    <property type="match status" value="1"/>
</dbReference>
<dbReference type="Proteomes" id="UP000766336">
    <property type="component" value="Unassembled WGS sequence"/>
</dbReference>
<evidence type="ECO:0000313" key="2">
    <source>
        <dbReference type="Proteomes" id="UP000766336"/>
    </source>
</evidence>
<gene>
    <name evidence="1" type="ORF">KHU32_22155</name>
</gene>
<dbReference type="RefSeq" id="WP_213672369.1">
    <property type="nucleotide sequence ID" value="NZ_JAHCDA010000006.1"/>
</dbReference>